<organism evidence="8 9">
    <name type="scientific">Ohtaekwangia kribbensis</name>
    <dbReference type="NCBI Taxonomy" id="688913"/>
    <lineage>
        <taxon>Bacteria</taxon>
        <taxon>Pseudomonadati</taxon>
        <taxon>Bacteroidota</taxon>
        <taxon>Cytophagia</taxon>
        <taxon>Cytophagales</taxon>
        <taxon>Fulvivirgaceae</taxon>
        <taxon>Ohtaekwangia</taxon>
    </lineage>
</organism>
<evidence type="ECO:0000256" key="4">
    <source>
        <dbReference type="ARBA" id="ARBA00022989"/>
    </source>
</evidence>
<dbReference type="Gene3D" id="1.20.1720.10">
    <property type="entry name" value="Multidrug resistance protein D"/>
    <property type="match status" value="1"/>
</dbReference>
<feature type="transmembrane region" description="Helical" evidence="6">
    <location>
        <begin position="307"/>
        <end position="326"/>
    </location>
</feature>
<feature type="transmembrane region" description="Helical" evidence="6">
    <location>
        <begin position="76"/>
        <end position="93"/>
    </location>
</feature>
<keyword evidence="4 6" id="KW-1133">Transmembrane helix</keyword>
<feature type="transmembrane region" description="Helical" evidence="6">
    <location>
        <begin position="218"/>
        <end position="239"/>
    </location>
</feature>
<feature type="transmembrane region" description="Helical" evidence="6">
    <location>
        <begin position="280"/>
        <end position="301"/>
    </location>
</feature>
<comment type="subcellular location">
    <subcellularLocation>
        <location evidence="1">Membrane</location>
        <topology evidence="1">Multi-pass membrane protein</topology>
    </subcellularLocation>
</comment>
<keyword evidence="9" id="KW-1185">Reference proteome</keyword>
<evidence type="ECO:0000256" key="2">
    <source>
        <dbReference type="ARBA" id="ARBA00022448"/>
    </source>
</evidence>
<dbReference type="PANTHER" id="PTHR23502:SF132">
    <property type="entry name" value="POLYAMINE TRANSPORTER 2-RELATED"/>
    <property type="match status" value="1"/>
</dbReference>
<evidence type="ECO:0000256" key="6">
    <source>
        <dbReference type="SAM" id="Phobius"/>
    </source>
</evidence>
<keyword evidence="2" id="KW-0813">Transport</keyword>
<proteinExistence type="predicted"/>
<comment type="caution">
    <text evidence="8">The sequence shown here is derived from an EMBL/GenBank/DDBJ whole genome shotgun (WGS) entry which is preliminary data.</text>
</comment>
<dbReference type="InterPro" id="IPR020846">
    <property type="entry name" value="MFS_dom"/>
</dbReference>
<evidence type="ECO:0000313" key="9">
    <source>
        <dbReference type="Proteomes" id="UP001597112"/>
    </source>
</evidence>
<dbReference type="InterPro" id="IPR036259">
    <property type="entry name" value="MFS_trans_sf"/>
</dbReference>
<dbReference type="PROSITE" id="PS50850">
    <property type="entry name" value="MFS"/>
    <property type="match status" value="1"/>
</dbReference>
<protein>
    <submittedName>
        <fullName evidence="8">MFS transporter</fullName>
    </submittedName>
</protein>
<reference evidence="9" key="1">
    <citation type="journal article" date="2019" name="Int. J. Syst. Evol. Microbiol.">
        <title>The Global Catalogue of Microorganisms (GCM) 10K type strain sequencing project: providing services to taxonomists for standard genome sequencing and annotation.</title>
        <authorList>
            <consortium name="The Broad Institute Genomics Platform"/>
            <consortium name="The Broad Institute Genome Sequencing Center for Infectious Disease"/>
            <person name="Wu L."/>
            <person name="Ma J."/>
        </authorList>
    </citation>
    <scope>NUCLEOTIDE SEQUENCE [LARGE SCALE GENOMIC DNA]</scope>
    <source>
        <strain evidence="9">CCUG 58938</strain>
    </source>
</reference>
<evidence type="ECO:0000256" key="5">
    <source>
        <dbReference type="ARBA" id="ARBA00023136"/>
    </source>
</evidence>
<dbReference type="SUPFAM" id="SSF103473">
    <property type="entry name" value="MFS general substrate transporter"/>
    <property type="match status" value="1"/>
</dbReference>
<evidence type="ECO:0000256" key="3">
    <source>
        <dbReference type="ARBA" id="ARBA00022692"/>
    </source>
</evidence>
<keyword evidence="3 6" id="KW-0812">Transmembrane</keyword>
<feature type="transmembrane region" description="Helical" evidence="6">
    <location>
        <begin position="50"/>
        <end position="69"/>
    </location>
</feature>
<evidence type="ECO:0000313" key="8">
    <source>
        <dbReference type="EMBL" id="MFD1001471.1"/>
    </source>
</evidence>
<keyword evidence="5 6" id="KW-0472">Membrane</keyword>
<dbReference type="RefSeq" id="WP_377581326.1">
    <property type="nucleotide sequence ID" value="NZ_JBHTKA010000007.1"/>
</dbReference>
<feature type="transmembrane region" description="Helical" evidence="6">
    <location>
        <begin position="338"/>
        <end position="363"/>
    </location>
</feature>
<feature type="transmembrane region" description="Helical" evidence="6">
    <location>
        <begin position="369"/>
        <end position="392"/>
    </location>
</feature>
<feature type="transmembrane region" description="Helical" evidence="6">
    <location>
        <begin position="168"/>
        <end position="185"/>
    </location>
</feature>
<gene>
    <name evidence="8" type="ORF">ACFQ21_19235</name>
</gene>
<sequence length="407" mass="44114">MKTLKESHAAISTVLAFALIPLSGFATDIYLPSFPAMAVLFGTSQADIQLSLVVFVVSNGISQLFVGSLLDTFGRYRLSIASLVVFALSSFIIAETHSLPVLLSMRIIQGIAIALIVVGKRAFFIDLYTGSRLKHYTSLFSIMWATAPIIAPFLGGFLQHYFGWQSNFYFLGFTTLAILTLELIYSGETLKSPQVFKVSTLLNIYASKLKTFDFSVSLFILGSAFSMVIVFNMASPFIIQHIFHASAVTIGYCSLLSGVAILAGGLISKSMINRPLATKMRIVAPLLITFSTAMIMTMTYLPSLVTFMIIVILTHMASGFTFNTFYTFALGRFSSNAGIVSGITGGGTYIITSILSFSVITVLQVQDLVMLGTAYLTLATLISVAFIIFSFAQKRILAIQAQTVAAV</sequence>
<evidence type="ECO:0000259" key="7">
    <source>
        <dbReference type="PROSITE" id="PS50850"/>
    </source>
</evidence>
<dbReference type="InterPro" id="IPR011701">
    <property type="entry name" value="MFS"/>
</dbReference>
<feature type="domain" description="Major facilitator superfamily (MFS) profile" evidence="7">
    <location>
        <begin position="12"/>
        <end position="397"/>
    </location>
</feature>
<feature type="transmembrane region" description="Helical" evidence="6">
    <location>
        <begin position="139"/>
        <end position="162"/>
    </location>
</feature>
<feature type="transmembrane region" description="Helical" evidence="6">
    <location>
        <begin position="245"/>
        <end position="268"/>
    </location>
</feature>
<name>A0ABW3K7Q1_9BACT</name>
<dbReference type="Pfam" id="PF07690">
    <property type="entry name" value="MFS_1"/>
    <property type="match status" value="1"/>
</dbReference>
<dbReference type="Proteomes" id="UP001597112">
    <property type="component" value="Unassembled WGS sequence"/>
</dbReference>
<accession>A0ABW3K7Q1</accession>
<feature type="transmembrane region" description="Helical" evidence="6">
    <location>
        <begin position="99"/>
        <end position="118"/>
    </location>
</feature>
<evidence type="ECO:0000256" key="1">
    <source>
        <dbReference type="ARBA" id="ARBA00004141"/>
    </source>
</evidence>
<dbReference type="EMBL" id="JBHTKA010000007">
    <property type="protein sequence ID" value="MFD1001471.1"/>
    <property type="molecule type" value="Genomic_DNA"/>
</dbReference>
<dbReference type="PANTHER" id="PTHR23502">
    <property type="entry name" value="MAJOR FACILITATOR SUPERFAMILY"/>
    <property type="match status" value="1"/>
</dbReference>